<protein>
    <submittedName>
        <fullName evidence="2">Helix-turn-helix transcriptional regulator</fullName>
    </submittedName>
</protein>
<reference evidence="2" key="1">
    <citation type="submission" date="2020-10" db="EMBL/GenBank/DDBJ databases">
        <authorList>
            <person name="Castelo-Branco R."/>
            <person name="Eusebio N."/>
            <person name="Adriana R."/>
            <person name="Vieira A."/>
            <person name="Brugerolle De Fraissinette N."/>
            <person name="Rezende De Castro R."/>
            <person name="Schneider M.P."/>
            <person name="Vasconcelos V."/>
            <person name="Leao P.N."/>
        </authorList>
    </citation>
    <scope>NUCLEOTIDE SEQUENCE</scope>
    <source>
        <strain evidence="2">LEGE 11479</strain>
    </source>
</reference>
<organism evidence="2 3">
    <name type="scientific">Leptolyngbya cf. ectocarpi LEGE 11479</name>
    <dbReference type="NCBI Taxonomy" id="1828722"/>
    <lineage>
        <taxon>Bacteria</taxon>
        <taxon>Bacillati</taxon>
        <taxon>Cyanobacteriota</taxon>
        <taxon>Cyanophyceae</taxon>
        <taxon>Leptolyngbyales</taxon>
        <taxon>Leptolyngbyaceae</taxon>
        <taxon>Leptolyngbya group</taxon>
        <taxon>Leptolyngbya</taxon>
    </lineage>
</organism>
<dbReference type="EMBL" id="JADEXP010000520">
    <property type="protein sequence ID" value="MBE9070748.1"/>
    <property type="molecule type" value="Genomic_DNA"/>
</dbReference>
<evidence type="ECO:0000259" key="1">
    <source>
        <dbReference type="PROSITE" id="PS50943"/>
    </source>
</evidence>
<dbReference type="Gene3D" id="1.10.260.40">
    <property type="entry name" value="lambda repressor-like DNA-binding domains"/>
    <property type="match status" value="1"/>
</dbReference>
<feature type="domain" description="HTH cro/C1-type" evidence="1">
    <location>
        <begin position="19"/>
        <end position="67"/>
    </location>
</feature>
<keyword evidence="3" id="KW-1185">Reference proteome</keyword>
<dbReference type="InterPro" id="IPR001387">
    <property type="entry name" value="Cro/C1-type_HTH"/>
</dbReference>
<dbReference type="AlphaFoldDB" id="A0A929FDM7"/>
<dbReference type="SMART" id="SM00530">
    <property type="entry name" value="HTH_XRE"/>
    <property type="match status" value="1"/>
</dbReference>
<proteinExistence type="predicted"/>
<dbReference type="SUPFAM" id="SSF47413">
    <property type="entry name" value="lambda repressor-like DNA-binding domains"/>
    <property type="match status" value="1"/>
</dbReference>
<name>A0A929FDM7_LEPEC</name>
<dbReference type="Pfam" id="PF13443">
    <property type="entry name" value="HTH_26"/>
    <property type="match status" value="1"/>
</dbReference>
<comment type="caution">
    <text evidence="2">The sequence shown here is derived from an EMBL/GenBank/DDBJ whole genome shotgun (WGS) entry which is preliminary data.</text>
</comment>
<sequence>MIEVKLRTAMALYSQKHGKKLTYQQLAEMTGLSKATLEAIGSRPDYNTTLAVLDTLCKHLDCSISDLVAYYKESS</sequence>
<gene>
    <name evidence="2" type="ORF">IQ260_29345</name>
</gene>
<evidence type="ECO:0000313" key="3">
    <source>
        <dbReference type="Proteomes" id="UP000615026"/>
    </source>
</evidence>
<dbReference type="CDD" id="cd00093">
    <property type="entry name" value="HTH_XRE"/>
    <property type="match status" value="1"/>
</dbReference>
<dbReference type="InterPro" id="IPR010982">
    <property type="entry name" value="Lambda_DNA-bd_dom_sf"/>
</dbReference>
<dbReference type="PROSITE" id="PS50943">
    <property type="entry name" value="HTH_CROC1"/>
    <property type="match status" value="1"/>
</dbReference>
<dbReference type="Proteomes" id="UP000615026">
    <property type="component" value="Unassembled WGS sequence"/>
</dbReference>
<dbReference type="GO" id="GO:0003677">
    <property type="term" value="F:DNA binding"/>
    <property type="evidence" value="ECO:0007669"/>
    <property type="project" value="InterPro"/>
</dbReference>
<accession>A0A929FDM7</accession>
<evidence type="ECO:0000313" key="2">
    <source>
        <dbReference type="EMBL" id="MBE9070748.1"/>
    </source>
</evidence>